<dbReference type="Proteomes" id="UP000799764">
    <property type="component" value="Unassembled WGS sequence"/>
</dbReference>
<reference evidence="3" key="1">
    <citation type="journal article" date="2020" name="Stud. Mycol.">
        <title>101 Dothideomycetes genomes: a test case for predicting lifestyles and emergence of pathogens.</title>
        <authorList>
            <person name="Haridas S."/>
            <person name="Albert R."/>
            <person name="Binder M."/>
            <person name="Bloem J."/>
            <person name="Labutti K."/>
            <person name="Salamov A."/>
            <person name="Andreopoulos B."/>
            <person name="Baker S."/>
            <person name="Barry K."/>
            <person name="Bills G."/>
            <person name="Bluhm B."/>
            <person name="Cannon C."/>
            <person name="Castanera R."/>
            <person name="Culley D."/>
            <person name="Daum C."/>
            <person name="Ezra D."/>
            <person name="Gonzalez J."/>
            <person name="Henrissat B."/>
            <person name="Kuo A."/>
            <person name="Liang C."/>
            <person name="Lipzen A."/>
            <person name="Lutzoni F."/>
            <person name="Magnuson J."/>
            <person name="Mondo S."/>
            <person name="Nolan M."/>
            <person name="Ohm R."/>
            <person name="Pangilinan J."/>
            <person name="Park H.-J."/>
            <person name="Ramirez L."/>
            <person name="Alfaro M."/>
            <person name="Sun H."/>
            <person name="Tritt A."/>
            <person name="Yoshinaga Y."/>
            <person name="Zwiers L.-H."/>
            <person name="Turgeon B."/>
            <person name="Goodwin S."/>
            <person name="Spatafora J."/>
            <person name="Crous P."/>
            <person name="Grigoriev I."/>
        </authorList>
    </citation>
    <scope>NUCLEOTIDE SEQUENCE</scope>
    <source>
        <strain evidence="3">CBS 690.94</strain>
    </source>
</reference>
<feature type="region of interest" description="Disordered" evidence="2">
    <location>
        <begin position="164"/>
        <end position="198"/>
    </location>
</feature>
<organism evidence="3 4">
    <name type="scientific">Karstenula rhodostoma CBS 690.94</name>
    <dbReference type="NCBI Taxonomy" id="1392251"/>
    <lineage>
        <taxon>Eukaryota</taxon>
        <taxon>Fungi</taxon>
        <taxon>Dikarya</taxon>
        <taxon>Ascomycota</taxon>
        <taxon>Pezizomycotina</taxon>
        <taxon>Dothideomycetes</taxon>
        <taxon>Pleosporomycetidae</taxon>
        <taxon>Pleosporales</taxon>
        <taxon>Massarineae</taxon>
        <taxon>Didymosphaeriaceae</taxon>
        <taxon>Karstenula</taxon>
    </lineage>
</organism>
<feature type="compositionally biased region" description="Low complexity" evidence="2">
    <location>
        <begin position="70"/>
        <end position="88"/>
    </location>
</feature>
<gene>
    <name evidence="3" type="ORF">P171DRAFT_479166</name>
</gene>
<keyword evidence="4" id="KW-1185">Reference proteome</keyword>
<feature type="region of interest" description="Disordered" evidence="2">
    <location>
        <begin position="13"/>
        <end position="32"/>
    </location>
</feature>
<feature type="compositionally biased region" description="Pro residues" evidence="2">
    <location>
        <begin position="115"/>
        <end position="131"/>
    </location>
</feature>
<comment type="caution">
    <text evidence="3">The sequence shown here is derived from an EMBL/GenBank/DDBJ whole genome shotgun (WGS) entry which is preliminary data.</text>
</comment>
<feature type="compositionally biased region" description="Polar residues" evidence="2">
    <location>
        <begin position="48"/>
        <end position="59"/>
    </location>
</feature>
<evidence type="ECO:0000313" key="4">
    <source>
        <dbReference type="Proteomes" id="UP000799764"/>
    </source>
</evidence>
<evidence type="ECO:0000256" key="2">
    <source>
        <dbReference type="SAM" id="MobiDB-lite"/>
    </source>
</evidence>
<accession>A0A9P4Q0A7</accession>
<proteinExistence type="predicted"/>
<evidence type="ECO:0000313" key="3">
    <source>
        <dbReference type="EMBL" id="KAF2452156.1"/>
    </source>
</evidence>
<name>A0A9P4Q0A7_9PLEO</name>
<dbReference type="EMBL" id="MU001492">
    <property type="protein sequence ID" value="KAF2452156.1"/>
    <property type="molecule type" value="Genomic_DNA"/>
</dbReference>
<feature type="region of interest" description="Disordered" evidence="2">
    <location>
        <begin position="48"/>
        <end position="134"/>
    </location>
</feature>
<keyword evidence="1" id="KW-0175">Coiled coil</keyword>
<dbReference type="AlphaFoldDB" id="A0A9P4Q0A7"/>
<sequence length="272" mass="29674">MGLARVYTLSESPLTHHISPHSPPVSSTNPQHTDTILNLLAQQTHPMSSLYTNPFNTLHHSPESNPPPTITTNPSPSHPQSPAKATSSPAPPYADKDPPSHHPNKDAQPTSTSRPSPPTSYPSTPNTPPTPDDIHALLAEMGQVQDTMRTSISYLEAVATRAAQHTATEKESPRTALPTTTTTTTDTDTDTDTDTPRAKSTAWVVSLYHTPPPAPQENAKMKRLELANASLEQENVALRKEVEGLRLENRAVRGELRRNVMVQGLRWIGRDL</sequence>
<protein>
    <submittedName>
        <fullName evidence="3">Uncharacterized protein</fullName>
    </submittedName>
</protein>
<feature type="coiled-coil region" evidence="1">
    <location>
        <begin position="214"/>
        <end position="255"/>
    </location>
</feature>
<evidence type="ECO:0000256" key="1">
    <source>
        <dbReference type="SAM" id="Coils"/>
    </source>
</evidence>
<feature type="compositionally biased region" description="Basic and acidic residues" evidence="2">
    <location>
        <begin position="94"/>
        <end position="105"/>
    </location>
</feature>
<dbReference type="OrthoDB" id="10617946at2759"/>
<dbReference type="PRINTS" id="PR01217">
    <property type="entry name" value="PRICHEXTENSN"/>
</dbReference>